<keyword evidence="2" id="KW-0732">Signal</keyword>
<keyword evidence="4" id="KW-1185">Reference proteome</keyword>
<protein>
    <submittedName>
        <fullName evidence="3">Uncharacterized protein</fullName>
    </submittedName>
</protein>
<evidence type="ECO:0000313" key="3">
    <source>
        <dbReference type="EMBL" id="KAH7566703.1"/>
    </source>
</evidence>
<feature type="chain" id="PRO_5045396318" evidence="2">
    <location>
        <begin position="23"/>
        <end position="489"/>
    </location>
</feature>
<name>A0ABQ8HQT0_9ROSI</name>
<keyword evidence="1" id="KW-0812">Transmembrane</keyword>
<dbReference type="PANTHER" id="PTHR31414:SF19">
    <property type="entry name" value="TRANSMEMBRANE PROTEIN"/>
    <property type="match status" value="1"/>
</dbReference>
<dbReference type="InterPro" id="IPR040283">
    <property type="entry name" value="DDB_G0292058-like"/>
</dbReference>
<keyword evidence="1" id="KW-1133">Transmembrane helix</keyword>
<evidence type="ECO:0000313" key="4">
    <source>
        <dbReference type="Proteomes" id="UP000827721"/>
    </source>
</evidence>
<feature type="transmembrane region" description="Helical" evidence="1">
    <location>
        <begin position="108"/>
        <end position="132"/>
    </location>
</feature>
<organism evidence="3 4">
    <name type="scientific">Xanthoceras sorbifolium</name>
    <dbReference type="NCBI Taxonomy" id="99658"/>
    <lineage>
        <taxon>Eukaryota</taxon>
        <taxon>Viridiplantae</taxon>
        <taxon>Streptophyta</taxon>
        <taxon>Embryophyta</taxon>
        <taxon>Tracheophyta</taxon>
        <taxon>Spermatophyta</taxon>
        <taxon>Magnoliopsida</taxon>
        <taxon>eudicotyledons</taxon>
        <taxon>Gunneridae</taxon>
        <taxon>Pentapetalae</taxon>
        <taxon>rosids</taxon>
        <taxon>malvids</taxon>
        <taxon>Sapindales</taxon>
        <taxon>Sapindaceae</taxon>
        <taxon>Xanthoceroideae</taxon>
        <taxon>Xanthoceras</taxon>
    </lineage>
</organism>
<feature type="transmembrane region" description="Helical" evidence="1">
    <location>
        <begin position="457"/>
        <end position="477"/>
    </location>
</feature>
<proteinExistence type="predicted"/>
<dbReference type="PANTHER" id="PTHR31414">
    <property type="entry name" value="TRANSMEMBRANE PROTEIN DDB_G0292058"/>
    <property type="match status" value="1"/>
</dbReference>
<comment type="caution">
    <text evidence="3">The sequence shown here is derived from an EMBL/GenBank/DDBJ whole genome shotgun (WGS) entry which is preliminary data.</text>
</comment>
<feature type="transmembrane region" description="Helical" evidence="1">
    <location>
        <begin position="217"/>
        <end position="240"/>
    </location>
</feature>
<accession>A0ABQ8HQT0</accession>
<feature type="transmembrane region" description="Helical" evidence="1">
    <location>
        <begin position="247"/>
        <end position="271"/>
    </location>
</feature>
<evidence type="ECO:0000256" key="2">
    <source>
        <dbReference type="SAM" id="SignalP"/>
    </source>
</evidence>
<evidence type="ECO:0000256" key="1">
    <source>
        <dbReference type="SAM" id="Phobius"/>
    </source>
</evidence>
<feature type="signal peptide" evidence="2">
    <location>
        <begin position="1"/>
        <end position="22"/>
    </location>
</feature>
<feature type="transmembrane region" description="Helical" evidence="1">
    <location>
        <begin position="69"/>
        <end position="92"/>
    </location>
</feature>
<keyword evidence="1" id="KW-0472">Membrane</keyword>
<dbReference type="EMBL" id="JAFEMO010000008">
    <property type="protein sequence ID" value="KAH7566703.1"/>
    <property type="molecule type" value="Genomic_DNA"/>
</dbReference>
<gene>
    <name evidence="3" type="ORF">JRO89_XS08G0218900</name>
</gene>
<sequence>MSKPSAAAAPFTLLLVLTLAFASNSVVFGSPVDGHTINRPDPLRHLHHYHGGYDLSNKHYWASTAFTGVHGFVMAGIWMLFGLAFGILVMILKKRSASSPTTDYLDRYYVVSSLLLLFFTILVIAATGFVYAGNHQAFKRTKNLKNSIVEAGQDASHTLKKVAKALTGIQYLLNPYEPNTSSQLNVTSRKLGSGSQTIISFVQTSGHSIDKAIYTSYALHVVIVTLNLIFVVGAIVLLLLHWHPGFIAIIFLCWILTTLGWVLTGVDFFIFTFAADTCSALEDFVQHPQNNSLSSVLPCLDSSQSTKLLADIGSSVSRIIKELDSKIEDAYGSLGLDDKESDISKYGKICNPFTEAPNYTYVPHLCANNSLNIGDLPKILISLTCYNKDSAESCESEGKFVSEPSYYKVRAYSHSVQKIINIYPDLQSLVECTVVKVTISDVMPNQCKSFRVTVKRLWLSMLSLSIFMVVLELIWVAKACQKRQTPMLL</sequence>
<dbReference type="Proteomes" id="UP000827721">
    <property type="component" value="Unassembled WGS sequence"/>
</dbReference>
<reference evidence="3 4" key="1">
    <citation type="submission" date="2021-02" db="EMBL/GenBank/DDBJ databases">
        <title>Plant Genome Project.</title>
        <authorList>
            <person name="Zhang R.-G."/>
        </authorList>
    </citation>
    <scope>NUCLEOTIDE SEQUENCE [LARGE SCALE GENOMIC DNA]</scope>
    <source>
        <tissue evidence="3">Leaves</tissue>
    </source>
</reference>